<reference evidence="1 2" key="2">
    <citation type="journal article" date="2017" name="Int. J. Syst. Evol. Microbiol.">
        <title>Pseudomonas furukawaii sp. nov., a polychlorinated biphenyl-degrading bacterium isolated from biphenyl-contaminated soil in Japan.</title>
        <authorList>
            <person name="Kimura N."/>
            <person name="Watanabe T."/>
            <person name="Suenaga H."/>
            <person name="Fujihara H."/>
            <person name="Futagami T."/>
            <person name="Goto M."/>
            <person name="Hanada S."/>
            <person name="Hirose J."/>
        </authorList>
    </citation>
    <scope>NUCLEOTIDE SEQUENCE [LARGE SCALE GENOMIC DNA]</scope>
    <source>
        <strain evidence="2">DSM 10086 / NBRC 110670 / KF707</strain>
    </source>
</reference>
<sequence length="75" mass="8138">MPEGVVFGAHGEFSSSAAVWLRGSICAPCGRRILVPACQRACLFLPGGWQPLANPAAARVKIAFRAWRRVILDYP</sequence>
<gene>
    <name evidence="1" type="ORF">KF707C_31880</name>
</gene>
<protein>
    <submittedName>
        <fullName evidence="1">Uncharacterized protein</fullName>
    </submittedName>
</protein>
<name>A0AAD1FFV8_METFU</name>
<dbReference type="AlphaFoldDB" id="A0AAD1FFV8"/>
<accession>A0AAD1FFV8</accession>
<evidence type="ECO:0000313" key="2">
    <source>
        <dbReference type="Proteomes" id="UP000218554"/>
    </source>
</evidence>
<keyword evidence="2" id="KW-1185">Reference proteome</keyword>
<proteinExistence type="predicted"/>
<dbReference type="EMBL" id="AP014862">
    <property type="protein sequence ID" value="BAU74876.1"/>
    <property type="molecule type" value="Genomic_DNA"/>
</dbReference>
<dbReference type="KEGG" id="pfuw:KF707C_31880"/>
<reference evidence="2" key="1">
    <citation type="submission" date="2015-05" db="EMBL/GenBank/DDBJ databases">
        <title>Draft genome sequencing of a biphenyl-degrading bacterium, Pseudomonas balearica KF707 (=NBRC110670).</title>
        <authorList>
            <person name="Kimura N."/>
            <person name="Hirose J."/>
            <person name="Watanabe T."/>
            <person name="Suenaga H."/>
            <person name="Fujihara H."/>
            <person name="Noguchi M."/>
            <person name="Hashimoto M."/>
            <person name="Shimodaira J."/>
            <person name="Tsuchikane K."/>
            <person name="Hosoyama A."/>
            <person name="Yamazoe A."/>
            <person name="Fujita N."/>
            <person name="Furukawa K."/>
        </authorList>
    </citation>
    <scope>NUCLEOTIDE SEQUENCE [LARGE SCALE GENOMIC DNA]</scope>
    <source>
        <strain evidence="2">DSM 10086 / NBRC 110670 / KF707</strain>
    </source>
</reference>
<evidence type="ECO:0000313" key="1">
    <source>
        <dbReference type="EMBL" id="BAU74876.1"/>
    </source>
</evidence>
<dbReference type="Proteomes" id="UP000218554">
    <property type="component" value="Chromosome"/>
</dbReference>
<organism evidence="1 2">
    <name type="scientific">Metapseudomonas furukawaii</name>
    <name type="common">Pseudomonas furukawaii</name>
    <dbReference type="NCBI Taxonomy" id="1149133"/>
    <lineage>
        <taxon>Bacteria</taxon>
        <taxon>Pseudomonadati</taxon>
        <taxon>Pseudomonadota</taxon>
        <taxon>Gammaproteobacteria</taxon>
        <taxon>Pseudomonadales</taxon>
        <taxon>Pseudomonadaceae</taxon>
        <taxon>Metapseudomonas</taxon>
    </lineage>
</organism>